<dbReference type="RefSeq" id="XP_003137213.1">
    <property type="nucleotide sequence ID" value="XM_003137165.2"/>
</dbReference>
<organism evidence="2 3">
    <name type="scientific">Loa loa</name>
    <name type="common">Eye worm</name>
    <name type="synonym">Filaria loa</name>
    <dbReference type="NCBI Taxonomy" id="7209"/>
    <lineage>
        <taxon>Eukaryota</taxon>
        <taxon>Metazoa</taxon>
        <taxon>Ecdysozoa</taxon>
        <taxon>Nematoda</taxon>
        <taxon>Chromadorea</taxon>
        <taxon>Rhabditida</taxon>
        <taxon>Spirurina</taxon>
        <taxon>Spiruromorpha</taxon>
        <taxon>Filarioidea</taxon>
        <taxon>Onchocercidae</taxon>
        <taxon>Loa</taxon>
    </lineage>
</organism>
<dbReference type="Proteomes" id="UP000095285">
    <property type="component" value="Unassembled WGS sequence"/>
</dbReference>
<sequence>MFGKGTNERLRPACLSLADYTPEQEVSSVGAATAFRNENQEGFPEFSQQIDSELVSAEDETISVATNISEEQQLMLFNVDDDIFTEEIVIAEEVFADEIMLKPKKTCKELKQQVNVVSATLNDLIVVVSSLNNASQGAGYITKIAVQQSFKRELDDIYAAINSQESHDFIGNAVVNNGKTTVNFQFYSLPDGQPPSIKVQIEGFRATLDDTILMHLSAFIYDDQKTSVPSNLKINLVDTQITVRDPKTKSFRIKLNDCVIEQTEDDENIYDSS</sequence>
<keyword evidence="2" id="KW-1185">Reference proteome</keyword>
<dbReference type="OrthoDB" id="5847865at2759"/>
<dbReference type="EMBL" id="JH712538">
    <property type="protein sequence ID" value="EFO26856.1"/>
    <property type="molecule type" value="Genomic_DNA"/>
</dbReference>
<dbReference type="eggNOG" id="ENOG502T0DJ">
    <property type="taxonomic scope" value="Eukaryota"/>
</dbReference>
<dbReference type="WBParaSite" id="EN70_951">
    <property type="protein sequence ID" value="EN70_951"/>
    <property type="gene ID" value="EN70_951"/>
</dbReference>
<proteinExistence type="predicted"/>
<protein>
    <submittedName>
        <fullName evidence="3">PITH domain-containing protein</fullName>
    </submittedName>
</protein>
<evidence type="ECO:0000313" key="3">
    <source>
        <dbReference type="WBParaSite" id="EN70_951"/>
    </source>
</evidence>
<evidence type="ECO:0000313" key="1">
    <source>
        <dbReference type="EMBL" id="EFO26856.1"/>
    </source>
</evidence>
<dbReference type="KEGG" id="loa:LOAG_01626"/>
<reference evidence="3" key="2">
    <citation type="submission" date="2016-11" db="UniProtKB">
        <authorList>
            <consortium name="WormBaseParasite"/>
        </authorList>
    </citation>
    <scope>IDENTIFICATION</scope>
</reference>
<dbReference type="GeneID" id="9939005"/>
<gene>
    <name evidence="1 3" type="ORF">LOAG_01626</name>
</gene>
<name>A0A1I7W4G0_LOALO</name>
<evidence type="ECO:0000313" key="2">
    <source>
        <dbReference type="Proteomes" id="UP000095285"/>
    </source>
</evidence>
<dbReference type="CTD" id="9939005"/>
<accession>A0A1I7W4G0</accession>
<reference evidence="1 2" key="1">
    <citation type="submission" date="2012-04" db="EMBL/GenBank/DDBJ databases">
        <title>The Genome Sequence of Loa loa.</title>
        <authorList>
            <consortium name="The Broad Institute Genome Sequencing Platform"/>
            <consortium name="Broad Institute Genome Sequencing Center for Infectious Disease"/>
            <person name="Nutman T.B."/>
            <person name="Fink D.L."/>
            <person name="Russ C."/>
            <person name="Young S."/>
            <person name="Zeng Q."/>
            <person name="Gargeya S."/>
            <person name="Alvarado L."/>
            <person name="Berlin A."/>
            <person name="Chapman S.B."/>
            <person name="Chen Z."/>
            <person name="Freedman E."/>
            <person name="Gellesch M."/>
            <person name="Goldberg J."/>
            <person name="Griggs A."/>
            <person name="Gujja S."/>
            <person name="Heilman E.R."/>
            <person name="Heiman D."/>
            <person name="Howarth C."/>
            <person name="Mehta T."/>
            <person name="Neiman D."/>
            <person name="Pearson M."/>
            <person name="Roberts A."/>
            <person name="Saif S."/>
            <person name="Shea T."/>
            <person name="Shenoy N."/>
            <person name="Sisk P."/>
            <person name="Stolte C."/>
            <person name="Sykes S."/>
            <person name="White J."/>
            <person name="Yandava C."/>
            <person name="Haas B."/>
            <person name="Henn M.R."/>
            <person name="Nusbaum C."/>
            <person name="Birren B."/>
        </authorList>
    </citation>
    <scope>NUCLEOTIDE SEQUENCE [LARGE SCALE GENOMIC DNA]</scope>
</reference>
<dbReference type="OMA" id="NDCVIEQ"/>
<accession>A0A1S0U8B2</accession>
<dbReference type="AlphaFoldDB" id="A0A1I7W4G0"/>